<keyword evidence="2" id="KW-1185">Reference proteome</keyword>
<evidence type="ECO:0008006" key="3">
    <source>
        <dbReference type="Google" id="ProtNLM"/>
    </source>
</evidence>
<gene>
    <name evidence="1" type="ORF">CCE28_17955</name>
</gene>
<accession>A0A267ME74</accession>
<organism evidence="1 2">
    <name type="scientific">Anaeromicrobium sediminis</name>
    <dbReference type="NCBI Taxonomy" id="1478221"/>
    <lineage>
        <taxon>Bacteria</taxon>
        <taxon>Bacillati</taxon>
        <taxon>Bacillota</taxon>
        <taxon>Clostridia</taxon>
        <taxon>Peptostreptococcales</taxon>
        <taxon>Thermotaleaceae</taxon>
        <taxon>Anaeromicrobium</taxon>
    </lineage>
</organism>
<name>A0A267ME74_9FIRM</name>
<evidence type="ECO:0000313" key="2">
    <source>
        <dbReference type="Proteomes" id="UP000216024"/>
    </source>
</evidence>
<dbReference type="EMBL" id="NIBG01000022">
    <property type="protein sequence ID" value="PAB57881.1"/>
    <property type="molecule type" value="Genomic_DNA"/>
</dbReference>
<dbReference type="AlphaFoldDB" id="A0A267ME74"/>
<protein>
    <recommendedName>
        <fullName evidence="3">Zinc/iron-chelating domain-containing protein</fullName>
    </recommendedName>
</protein>
<dbReference type="OrthoDB" id="8438824at2"/>
<reference evidence="1 2" key="1">
    <citation type="submission" date="2017-06" db="EMBL/GenBank/DDBJ databases">
        <title>Draft genome sequence of anaerobic fermentative bacterium Anaeromicrobium sediminis DY2726D isolated from West Pacific Ocean sediments.</title>
        <authorList>
            <person name="Zeng X."/>
        </authorList>
    </citation>
    <scope>NUCLEOTIDE SEQUENCE [LARGE SCALE GENOMIC DNA]</scope>
    <source>
        <strain evidence="1 2">DY2726D</strain>
    </source>
</reference>
<evidence type="ECO:0000313" key="1">
    <source>
        <dbReference type="EMBL" id="PAB57881.1"/>
    </source>
</evidence>
<proteinExistence type="predicted"/>
<sequence>MDYKSIYEKAYELMDVQLIDGDCGKLCNHHCCRTYDGEEKMGIYLMPYEYESMLRNSEFSENLKVERHTSFEYDIPHNIGYVHYIYCEDEFGCFRHLRPIQCRTYPFEPHMEKGKLYLIIEKDQIHNCPLIDKMDQWREEFIRRIYLGWKELIKIKKVRLMVEFDSKQRYDSNNIKIKLSESDILI</sequence>
<comment type="caution">
    <text evidence="1">The sequence shown here is derived from an EMBL/GenBank/DDBJ whole genome shotgun (WGS) entry which is preliminary data.</text>
</comment>
<dbReference type="Proteomes" id="UP000216024">
    <property type="component" value="Unassembled WGS sequence"/>
</dbReference>
<dbReference type="RefSeq" id="WP_095135106.1">
    <property type="nucleotide sequence ID" value="NZ_NIBG01000022.1"/>
</dbReference>